<dbReference type="GO" id="GO:0017056">
    <property type="term" value="F:structural constituent of nuclear pore"/>
    <property type="evidence" value="ECO:0007669"/>
    <property type="project" value="InterPro"/>
</dbReference>
<comment type="subcellular location">
    <subcellularLocation>
        <location evidence="1">Nucleus</location>
    </subcellularLocation>
</comment>
<evidence type="ECO:0000256" key="1">
    <source>
        <dbReference type="ARBA" id="ARBA00004123"/>
    </source>
</evidence>
<evidence type="ECO:0000313" key="7">
    <source>
        <dbReference type="Proteomes" id="UP000664859"/>
    </source>
</evidence>
<dbReference type="SUPFAM" id="SSF117289">
    <property type="entry name" value="Nucleoporin domain"/>
    <property type="match status" value="1"/>
</dbReference>
<evidence type="ECO:0000313" key="6">
    <source>
        <dbReference type="EMBL" id="KAG5181986.1"/>
    </source>
</evidence>
<dbReference type="GO" id="GO:0031080">
    <property type="term" value="C:nuclear pore outer ring"/>
    <property type="evidence" value="ECO:0007669"/>
    <property type="project" value="TreeGrafter"/>
</dbReference>
<proteinExistence type="inferred from homology"/>
<dbReference type="InterPro" id="IPR015943">
    <property type="entry name" value="WD40/YVTN_repeat-like_dom_sf"/>
</dbReference>
<comment type="caution">
    <text evidence="6">The sequence shown here is derived from an EMBL/GenBank/DDBJ whole genome shotgun (WGS) entry which is preliminary data.</text>
</comment>
<dbReference type="GO" id="GO:0006606">
    <property type="term" value="P:protein import into nucleus"/>
    <property type="evidence" value="ECO:0007669"/>
    <property type="project" value="TreeGrafter"/>
</dbReference>
<reference evidence="6" key="1">
    <citation type="submission" date="2021-02" db="EMBL/GenBank/DDBJ databases">
        <title>First Annotated Genome of the Yellow-green Alga Tribonema minus.</title>
        <authorList>
            <person name="Mahan K.M."/>
        </authorList>
    </citation>
    <scope>NUCLEOTIDE SEQUENCE</scope>
    <source>
        <strain evidence="6">UTEX B ZZ1240</strain>
    </source>
</reference>
<evidence type="ECO:0000256" key="4">
    <source>
        <dbReference type="ARBA" id="ARBA00023242"/>
    </source>
</evidence>
<dbReference type="PANTHER" id="PTHR13405">
    <property type="entry name" value="NUCLEAR PORE COMPLEX PROTEIN NUP133"/>
    <property type="match status" value="1"/>
</dbReference>
<dbReference type="EMBL" id="JAFCMP010000279">
    <property type="protein sequence ID" value="KAG5181986.1"/>
    <property type="molecule type" value="Genomic_DNA"/>
</dbReference>
<dbReference type="GO" id="GO:0016973">
    <property type="term" value="P:poly(A)+ mRNA export from nucleus"/>
    <property type="evidence" value="ECO:0007669"/>
    <property type="project" value="TreeGrafter"/>
</dbReference>
<evidence type="ECO:0000256" key="5">
    <source>
        <dbReference type="SAM" id="MobiDB-lite"/>
    </source>
</evidence>
<feature type="region of interest" description="Disordered" evidence="5">
    <location>
        <begin position="1"/>
        <end position="42"/>
    </location>
</feature>
<dbReference type="InterPro" id="IPR037624">
    <property type="entry name" value="Nup133-like"/>
</dbReference>
<keyword evidence="7" id="KW-1185">Reference proteome</keyword>
<keyword evidence="4" id="KW-0539">Nucleus</keyword>
<evidence type="ECO:0000256" key="2">
    <source>
        <dbReference type="ARBA" id="ARBA00005569"/>
    </source>
</evidence>
<protein>
    <recommendedName>
        <fullName evidence="8">Nuclear pore complex protein Nup133</fullName>
    </recommendedName>
</protein>
<comment type="similarity">
    <text evidence="2">Belongs to the nucleoporin Nup133 family.</text>
</comment>
<dbReference type="Proteomes" id="UP000664859">
    <property type="component" value="Unassembled WGS sequence"/>
</dbReference>
<gene>
    <name evidence="6" type="ORF">JKP88DRAFT_263442</name>
</gene>
<name>A0A835YV83_9STRA</name>
<evidence type="ECO:0000256" key="3">
    <source>
        <dbReference type="ARBA" id="ARBA00022448"/>
    </source>
</evidence>
<sequence length="1354" mass="142880">MFGGPVPPRRAAGDLPPGSSLMMPPQKRQNVDGQGVPGRSGIRRWRQSPLEHKSHIVDTCNRLPATVRVALESADGGQPIGAKVLTTPSWAVLSLGGRLYVWEQLVAPDHSGGAGAPLAHVLELPGGMDEVVGGGGAVSTDAMQRVDMVEAGGPGGAKELLVLTPRGAGRHWRDVRRPQHNVDTEVALGPDEFVTCVVGVNRGEFVCGLSSGAAMWLRPTLSAPVRLAPARSRLGGLISSISSVVFTHLQFPHRGFCGLCARVWVVSLGRESQCAPACSLLGDLISSISSFSSVVFTKAPAVALAPVTALACLPEPPQDAFGDMGDGARSVLALRGLTLELWRVGEGASTLTWAHELGDVLSRAGCGAHGAQLKSTWAQELGDVLSRAGCGAHGAQPSVVAMGATAADGALLLVAEPLPAELADSDEDNVAMVDAPAAGCSYRIRQAPLGIPVGMNARAPESDSESQALQCTLAVDESVAGCLQALWVRPKSGAARLQADADTALGSARPSRLQEEWCELLLEAFGTAEGGSGAGGMDGALKHLQGIIAQVSSPDYAGGDLDAAAELASMDLLDSQASTAIGGGIVDGKQLVHKALEAKAAQHARFEALLRNAGLWGRLSGGGHAALAAHAEKLAAAAALCAAHQQLVASERDRRAPPQQESALALCARLLLDGMRSVVPLGRGAPADAYFAEVTKVRMYVILVARIPARRRVPLGCGAPAGAYFAEVTKAPVLALWHVVTDEGLLARAMSTLASSRPATACQLLCHLAHLACAPLEAALQRREEERSAGARPPLHRVAPWTSGDKVRQVQYRLLCLFEQMLPAGRADGSLNAAAVIDSCRRLAALLLDGYKEQAKAVMSGDAPSVDVDAWQRSYEAAKAGAFTACMRASDKDGARELSHRHLYFDGMVICCEAAEGEQPGCADGRKRLVALMAGPLREGPPGTAVPHEDFPTFVMGWLHSRKRPAALLEVGAAAVPDLLDKFLQSRGERSLLAVHRLGQCTICTRTQADAQRRFLQDHLTLATAHKQQSTAHKKQFPTQKAGPAAATWRTTVDSAVKGAEDQYTMLSDNDAAAAGELLLGLRAAAAARRLGEPEADVATVMFEVRQDMVHLQLLGLRAAAAARRLGEPEADVAQRLGGERRGERVRRVATCAIRSLVYRDRTTSCCSSEIHCALSSPRCGSDQPVRAALHAFAVSQGELARLWAAALSKTLLDDNNARLGTLIQDLQRDGAACLDYYSDSWLEVVAYASNLCACMYNYTCVFEVMSSFTGQSKHGATQHRHAQDLLRTTPLHRVLVRAAHEGPGGTGAGSLADDLTETVLEEALRLASGGIVCDNRDQVMRGLFEVLRKCPRE</sequence>
<evidence type="ECO:0008006" key="8">
    <source>
        <dbReference type="Google" id="ProtNLM"/>
    </source>
</evidence>
<dbReference type="PANTHER" id="PTHR13405:SF11">
    <property type="entry name" value="NUCLEAR PORE COMPLEX PROTEIN NUP133"/>
    <property type="match status" value="1"/>
</dbReference>
<dbReference type="Gene3D" id="2.130.10.10">
    <property type="entry name" value="YVTN repeat-like/Quinoprotein amine dehydrogenase"/>
    <property type="match status" value="1"/>
</dbReference>
<accession>A0A835YV83</accession>
<organism evidence="6 7">
    <name type="scientific">Tribonema minus</name>
    <dbReference type="NCBI Taxonomy" id="303371"/>
    <lineage>
        <taxon>Eukaryota</taxon>
        <taxon>Sar</taxon>
        <taxon>Stramenopiles</taxon>
        <taxon>Ochrophyta</taxon>
        <taxon>PX clade</taxon>
        <taxon>Xanthophyceae</taxon>
        <taxon>Tribonematales</taxon>
        <taxon>Tribonemataceae</taxon>
        <taxon>Tribonema</taxon>
    </lineage>
</organism>
<dbReference type="GO" id="GO:0000972">
    <property type="term" value="P:transcription-dependent tethering of RNA polymerase II gene DNA at nuclear periphery"/>
    <property type="evidence" value="ECO:0007669"/>
    <property type="project" value="TreeGrafter"/>
</dbReference>
<keyword evidence="3" id="KW-0813">Transport</keyword>